<gene>
    <name evidence="1" type="ORF">APZ18_12220</name>
</gene>
<dbReference type="Gene3D" id="2.40.10.270">
    <property type="entry name" value="Bacteriophage SPP1 head-tail adaptor protein"/>
    <property type="match status" value="1"/>
</dbReference>
<comment type="caution">
    <text evidence="1">The sequence shown here is derived from an EMBL/GenBank/DDBJ whole genome shotgun (WGS) entry which is preliminary data.</text>
</comment>
<dbReference type="AlphaFoldDB" id="A0AAW3JRS5"/>
<sequence length="101" mass="11868">MEALNDILFLISEGEKKEDEDGFEVEVPGEELEVFCAVKSVRQSEFYNALRNNKKVVQVFKVAFDDYSGQNNVKYDEKLYKVERTYRTDEFYIELSCSEVE</sequence>
<dbReference type="NCBIfam" id="TIGR01563">
    <property type="entry name" value="gp16_SPP1"/>
    <property type="match status" value="1"/>
</dbReference>
<dbReference type="InterPro" id="IPR038666">
    <property type="entry name" value="SSP1_head-tail_sf"/>
</dbReference>
<proteinExistence type="predicted"/>
<name>A0AAW3JRS5_9FIRM</name>
<organism evidence="1 2">
    <name type="scientific">Butyribacter intestini</name>
    <dbReference type="NCBI Taxonomy" id="1703332"/>
    <lineage>
        <taxon>Bacteria</taxon>
        <taxon>Bacillati</taxon>
        <taxon>Bacillota</taxon>
        <taxon>Clostridia</taxon>
        <taxon>Lachnospirales</taxon>
        <taxon>Lachnospiraceae</taxon>
        <taxon>Butyribacter</taxon>
    </lineage>
</organism>
<evidence type="ECO:0000313" key="1">
    <source>
        <dbReference type="EMBL" id="KQC85441.1"/>
    </source>
</evidence>
<dbReference type="InterPro" id="IPR008767">
    <property type="entry name" value="Phage_SPP1_head-tail_adaptor"/>
</dbReference>
<dbReference type="RefSeq" id="WP_055945319.1">
    <property type="nucleotide sequence ID" value="NZ_DBGBRS010000182.1"/>
</dbReference>
<evidence type="ECO:0000313" key="2">
    <source>
        <dbReference type="Proteomes" id="UP000050833"/>
    </source>
</evidence>
<dbReference type="EMBL" id="LLKB01000005">
    <property type="protein sequence ID" value="KQC85441.1"/>
    <property type="molecule type" value="Genomic_DNA"/>
</dbReference>
<reference evidence="1 2" key="1">
    <citation type="submission" date="2015-10" db="EMBL/GenBank/DDBJ databases">
        <title>Butyribacter intestini gen. nov., sp. nov., a butyric acid-producing bacterium of the family Lachnospiraceae isolated from the human faeces.</title>
        <authorList>
            <person name="Zou Y."/>
            <person name="Xue W."/>
            <person name="Luo G."/>
            <person name="Lv M."/>
        </authorList>
    </citation>
    <scope>NUCLEOTIDE SEQUENCE [LARGE SCALE GENOMIC DNA]</scope>
    <source>
        <strain evidence="1 2">TF01-11</strain>
    </source>
</reference>
<accession>A0AAW3JRS5</accession>
<keyword evidence="2" id="KW-1185">Reference proteome</keyword>
<protein>
    <recommendedName>
        <fullName evidence="3">Phage head-tail adaptor</fullName>
    </recommendedName>
</protein>
<dbReference type="Proteomes" id="UP000050833">
    <property type="component" value="Unassembled WGS sequence"/>
</dbReference>
<evidence type="ECO:0008006" key="3">
    <source>
        <dbReference type="Google" id="ProtNLM"/>
    </source>
</evidence>